<keyword evidence="3" id="KW-1185">Reference proteome</keyword>
<keyword evidence="1" id="KW-1133">Transmembrane helix</keyword>
<proteinExistence type="predicted"/>
<evidence type="ECO:0000256" key="1">
    <source>
        <dbReference type="SAM" id="Phobius"/>
    </source>
</evidence>
<evidence type="ECO:0000313" key="2">
    <source>
        <dbReference type="EMBL" id="MRG60128.1"/>
    </source>
</evidence>
<keyword evidence="1" id="KW-0472">Membrane</keyword>
<evidence type="ECO:0000313" key="3">
    <source>
        <dbReference type="Proteomes" id="UP000431080"/>
    </source>
</evidence>
<reference evidence="2 3" key="1">
    <citation type="submission" date="2019-10" db="EMBL/GenBank/DDBJ databases">
        <authorList>
            <person name="Nie G."/>
            <person name="Ming H."/>
            <person name="Yi B."/>
        </authorList>
    </citation>
    <scope>NUCLEOTIDE SEQUENCE [LARGE SCALE GENOMIC DNA]</scope>
    <source>
        <strain evidence="2 3">CFH 90414</strain>
    </source>
</reference>
<comment type="caution">
    <text evidence="2">The sequence shown here is derived from an EMBL/GenBank/DDBJ whole genome shotgun (WGS) entry which is preliminary data.</text>
</comment>
<name>A0A6I2FGU4_9MICO</name>
<keyword evidence="1" id="KW-0812">Transmembrane</keyword>
<organism evidence="2 3">
    <name type="scientific">Agromyces agglutinans</name>
    <dbReference type="NCBI Taxonomy" id="2662258"/>
    <lineage>
        <taxon>Bacteria</taxon>
        <taxon>Bacillati</taxon>
        <taxon>Actinomycetota</taxon>
        <taxon>Actinomycetes</taxon>
        <taxon>Micrococcales</taxon>
        <taxon>Microbacteriaceae</taxon>
        <taxon>Agromyces</taxon>
    </lineage>
</organism>
<dbReference type="EMBL" id="WJIF01000004">
    <property type="protein sequence ID" value="MRG60128.1"/>
    <property type="molecule type" value="Genomic_DNA"/>
</dbReference>
<gene>
    <name evidence="2" type="ORF">GE115_09625</name>
</gene>
<protein>
    <submittedName>
        <fullName evidence="2">Uncharacterized protein</fullName>
    </submittedName>
</protein>
<dbReference type="RefSeq" id="WP_153684576.1">
    <property type="nucleotide sequence ID" value="NZ_WJIF01000004.1"/>
</dbReference>
<accession>A0A6I2FGU4</accession>
<sequence length="211" mass="23730">MSEVLLGAGIALAGGLLGVLLIEFFQSRRAREARAEAGRTRDEDRRAELWNLSRPAAARIQDQLMTVLHMAQPPIPNNRPHDSELPFDEGFPDWWNDRDRLLEREIALLPSSEFRGAVTDVRRSIGEAWALPSSGCGRNHEDAVRRVTELGLEAIAAWLRDERTLSRDVADALAELGQHSSAVEEWWAQQDEDRRAYEALRKAARDESSAP</sequence>
<dbReference type="AlphaFoldDB" id="A0A6I2FGU4"/>
<dbReference type="Proteomes" id="UP000431080">
    <property type="component" value="Unassembled WGS sequence"/>
</dbReference>
<feature type="transmembrane region" description="Helical" evidence="1">
    <location>
        <begin position="6"/>
        <end position="25"/>
    </location>
</feature>